<accession>A0ABM7DBW6</accession>
<dbReference type="InterPro" id="IPR016922">
    <property type="entry name" value="UCP029505"/>
</dbReference>
<dbReference type="RefSeq" id="WP_126167554.1">
    <property type="nucleotide sequence ID" value="NZ_CP020373.1"/>
</dbReference>
<dbReference type="EMBL" id="CP020373">
    <property type="protein sequence ID" value="AZQ11255.1"/>
    <property type="molecule type" value="Genomic_DNA"/>
</dbReference>
<reference evidence="2" key="1">
    <citation type="submission" date="2017-03" db="EMBL/GenBank/DDBJ databases">
        <title>Full genome sequence of a non-lethal Shewanella isolate that potentiates virulence of Vibio parahaemolyticus causing acute hepatopancreatic necrosis disease (AHPND) in shrimp.</title>
        <authorList>
            <person name="Prachumwat A."/>
            <person name="Sritunyalucksana K."/>
        </authorList>
    </citation>
    <scope>NUCLEOTIDE SEQUENCE [LARGE SCALE GENOMIC DNA]</scope>
    <source>
        <strain evidence="2">TH2012</strain>
    </source>
</reference>
<sequence length="154" mass="18189">MQTEPTFWQRYKYQINGLLLILPWWFLYQSLTPSFPPSWEAQHVGEFSFVPMPLDLDRPYSHHGDNVKDFYFTLSQGDIRDIRQAYVNIGPRPLTLVEFEQHEMGILHGSRHGLHVHALSPKQFTAEDKLWISVQTWQNQTYSASWPLPETFIQ</sequence>
<evidence type="ECO:0000313" key="2">
    <source>
        <dbReference type="Proteomes" id="UP000278437"/>
    </source>
</evidence>
<dbReference type="PIRSF" id="PIRSF029505">
    <property type="entry name" value="UCP029505"/>
    <property type="match status" value="1"/>
</dbReference>
<name>A0ABM7DBW6_9GAMM</name>
<evidence type="ECO:0000313" key="1">
    <source>
        <dbReference type="EMBL" id="AZQ11255.1"/>
    </source>
</evidence>
<gene>
    <name evidence="1" type="ORF">STH12_02169</name>
</gene>
<proteinExistence type="predicted"/>
<dbReference type="Proteomes" id="UP000278437">
    <property type="component" value="Chromosome"/>
</dbReference>
<protein>
    <submittedName>
        <fullName evidence="1">Uncharacterized protein</fullName>
    </submittedName>
</protein>
<organism evidence="1 2">
    <name type="scientific">Shewanella khirikhana</name>
    <dbReference type="NCBI Taxonomy" id="1965282"/>
    <lineage>
        <taxon>Bacteria</taxon>
        <taxon>Pseudomonadati</taxon>
        <taxon>Pseudomonadota</taxon>
        <taxon>Gammaproteobacteria</taxon>
        <taxon>Alteromonadales</taxon>
        <taxon>Shewanellaceae</taxon>
        <taxon>Shewanella</taxon>
    </lineage>
</organism>
<keyword evidence="2" id="KW-1185">Reference proteome</keyword>